<dbReference type="GO" id="GO:0005509">
    <property type="term" value="F:calcium ion binding"/>
    <property type="evidence" value="ECO:0007669"/>
    <property type="project" value="UniProtKB-UniRule"/>
</dbReference>
<feature type="domain" description="Cadherin" evidence="4">
    <location>
        <begin position="2"/>
        <end position="81"/>
    </location>
</feature>
<dbReference type="SUPFAM" id="SSF49313">
    <property type="entry name" value="Cadherin-like"/>
    <property type="match status" value="1"/>
</dbReference>
<dbReference type="FunFam" id="2.60.40.60:FF:000021">
    <property type="entry name" value="FAT atypical cadherin 1"/>
    <property type="match status" value="1"/>
</dbReference>
<dbReference type="Proteomes" id="UP001497623">
    <property type="component" value="Unassembled WGS sequence"/>
</dbReference>
<feature type="non-terminal residue" evidence="5">
    <location>
        <position position="1"/>
    </location>
</feature>
<evidence type="ECO:0000256" key="1">
    <source>
        <dbReference type="ARBA" id="ARBA00022692"/>
    </source>
</evidence>
<dbReference type="InterPro" id="IPR015919">
    <property type="entry name" value="Cadherin-like_sf"/>
</dbReference>
<reference evidence="5 6" key="1">
    <citation type="submission" date="2024-05" db="EMBL/GenBank/DDBJ databases">
        <authorList>
            <person name="Wallberg A."/>
        </authorList>
    </citation>
    <scope>NUCLEOTIDE SEQUENCE [LARGE SCALE GENOMIC DNA]</scope>
</reference>
<name>A0AAV2SW86_MEGNR</name>
<evidence type="ECO:0000313" key="5">
    <source>
        <dbReference type="EMBL" id="CAL4249227.1"/>
    </source>
</evidence>
<dbReference type="Gene3D" id="2.60.40.60">
    <property type="entry name" value="Cadherins"/>
    <property type="match status" value="1"/>
</dbReference>
<organism evidence="5 6">
    <name type="scientific">Meganyctiphanes norvegica</name>
    <name type="common">Northern krill</name>
    <name type="synonym">Thysanopoda norvegica</name>
    <dbReference type="NCBI Taxonomy" id="48144"/>
    <lineage>
        <taxon>Eukaryota</taxon>
        <taxon>Metazoa</taxon>
        <taxon>Ecdysozoa</taxon>
        <taxon>Arthropoda</taxon>
        <taxon>Crustacea</taxon>
        <taxon>Multicrustacea</taxon>
        <taxon>Malacostraca</taxon>
        <taxon>Eumalacostraca</taxon>
        <taxon>Eucarida</taxon>
        <taxon>Euphausiacea</taxon>
        <taxon>Euphausiidae</taxon>
        <taxon>Meganyctiphanes</taxon>
    </lineage>
</organism>
<dbReference type="Pfam" id="PF00028">
    <property type="entry name" value="Cadherin"/>
    <property type="match status" value="1"/>
</dbReference>
<protein>
    <recommendedName>
        <fullName evidence="4">Cadherin domain-containing protein</fullName>
    </recommendedName>
</protein>
<dbReference type="GO" id="GO:0016020">
    <property type="term" value="C:membrane"/>
    <property type="evidence" value="ECO:0007669"/>
    <property type="project" value="InterPro"/>
</dbReference>
<evidence type="ECO:0000256" key="2">
    <source>
        <dbReference type="ARBA" id="ARBA00022989"/>
    </source>
</evidence>
<proteinExistence type="predicted"/>
<keyword evidence="2" id="KW-0472">Membrane</keyword>
<dbReference type="PANTHER" id="PTHR24026:SF125">
    <property type="entry name" value="FAT-LIKE CADHERIN-RELATED TUMOR SUPPRESSOR HOMOLOG"/>
    <property type="match status" value="1"/>
</dbReference>
<keyword evidence="6" id="KW-1185">Reference proteome</keyword>
<dbReference type="GO" id="GO:0007156">
    <property type="term" value="P:homophilic cell adhesion via plasma membrane adhesion molecules"/>
    <property type="evidence" value="ECO:0007669"/>
    <property type="project" value="InterPro"/>
</dbReference>
<keyword evidence="1" id="KW-0812">Transmembrane</keyword>
<feature type="non-terminal residue" evidence="5">
    <location>
        <position position="102"/>
    </location>
</feature>
<dbReference type="CDD" id="cd11304">
    <property type="entry name" value="Cadherin_repeat"/>
    <property type="match status" value="1"/>
</dbReference>
<accession>A0AAV2SW86</accession>
<evidence type="ECO:0000313" key="6">
    <source>
        <dbReference type="Proteomes" id="UP001497623"/>
    </source>
</evidence>
<evidence type="ECO:0000259" key="4">
    <source>
        <dbReference type="PROSITE" id="PS50268"/>
    </source>
</evidence>
<dbReference type="AlphaFoldDB" id="A0AAV2SW86"/>
<evidence type="ECO:0000256" key="3">
    <source>
        <dbReference type="PROSITE-ProRule" id="PRU00043"/>
    </source>
</evidence>
<dbReference type="PROSITE" id="PS50268">
    <property type="entry name" value="CADHERIN_2"/>
    <property type="match status" value="1"/>
</dbReference>
<dbReference type="PANTHER" id="PTHR24026">
    <property type="entry name" value="FAT ATYPICAL CADHERIN-RELATED"/>
    <property type="match status" value="1"/>
</dbReference>
<dbReference type="EMBL" id="CAXKWB010157104">
    <property type="protein sequence ID" value="CAL4249227.1"/>
    <property type="molecule type" value="Genomic_DNA"/>
</dbReference>
<dbReference type="InterPro" id="IPR002126">
    <property type="entry name" value="Cadherin-like_dom"/>
</dbReference>
<comment type="caution">
    <text evidence="5">The sequence shown here is derived from an EMBL/GenBank/DDBJ whole genome shotgun (WGS) entry which is preliminary data.</text>
</comment>
<sequence>KVDATDSDVGENAMVRYELFRGTGEFFTVDRNTGEIIVKQLLNEAKNSYHLTVAAYDGGKPPLTSQIQVYIRVVSAKTPVFIVPVYYAFMNENDSIGTHVVQ</sequence>
<dbReference type="SMART" id="SM00112">
    <property type="entry name" value="CA"/>
    <property type="match status" value="1"/>
</dbReference>
<keyword evidence="2" id="KW-1133">Transmembrane helix</keyword>
<gene>
    <name evidence="5" type="ORF">MNOR_LOCUS41532</name>
</gene>
<keyword evidence="3" id="KW-0106">Calcium</keyword>